<accession>A0A6S7K4Q9</accession>
<feature type="domain" description="Reverse transcriptase" evidence="1">
    <location>
        <begin position="18"/>
        <end position="79"/>
    </location>
</feature>
<organism evidence="2 3">
    <name type="scientific">Paramuricea clavata</name>
    <name type="common">Red gorgonian</name>
    <name type="synonym">Violescent sea-whip</name>
    <dbReference type="NCBI Taxonomy" id="317549"/>
    <lineage>
        <taxon>Eukaryota</taxon>
        <taxon>Metazoa</taxon>
        <taxon>Cnidaria</taxon>
        <taxon>Anthozoa</taxon>
        <taxon>Octocorallia</taxon>
        <taxon>Malacalcyonacea</taxon>
        <taxon>Plexauridae</taxon>
        <taxon>Paramuricea</taxon>
    </lineage>
</organism>
<dbReference type="PANTHER" id="PTHR19446">
    <property type="entry name" value="REVERSE TRANSCRIPTASES"/>
    <property type="match status" value="1"/>
</dbReference>
<feature type="non-terminal residue" evidence="2">
    <location>
        <position position="1"/>
    </location>
</feature>
<name>A0A6S7K4Q9_PARCT</name>
<comment type="caution">
    <text evidence="2">The sequence shown here is derived from an EMBL/GenBank/DDBJ whole genome shotgun (WGS) entry which is preliminary data.</text>
</comment>
<dbReference type="EMBL" id="CACRXK020012213">
    <property type="protein sequence ID" value="CAB4022891.1"/>
    <property type="molecule type" value="Genomic_DNA"/>
</dbReference>
<keyword evidence="3" id="KW-1185">Reference proteome</keyword>
<evidence type="ECO:0000259" key="1">
    <source>
        <dbReference type="Pfam" id="PF00078"/>
    </source>
</evidence>
<dbReference type="OrthoDB" id="414730at2759"/>
<evidence type="ECO:0000313" key="2">
    <source>
        <dbReference type="EMBL" id="CAB4022891.1"/>
    </source>
</evidence>
<dbReference type="Proteomes" id="UP001152795">
    <property type="component" value="Unassembled WGS sequence"/>
</dbReference>
<dbReference type="AlphaFoldDB" id="A0A6S7K4Q9"/>
<gene>
    <name evidence="2" type="ORF">PACLA_8A057620</name>
</gene>
<sequence>CGKVLLIPIYKSEDRTSFDNYRPISLLNSVAKVIEKIAYEQITDYLEENELLCPQQFGFRRGKCTQHAVTYLNEHIRQNMDLLERYTWI</sequence>
<dbReference type="Pfam" id="PF00078">
    <property type="entry name" value="RVT_1"/>
    <property type="match status" value="1"/>
</dbReference>
<evidence type="ECO:0000313" key="3">
    <source>
        <dbReference type="Proteomes" id="UP001152795"/>
    </source>
</evidence>
<reference evidence="2" key="1">
    <citation type="submission" date="2020-04" db="EMBL/GenBank/DDBJ databases">
        <authorList>
            <person name="Alioto T."/>
            <person name="Alioto T."/>
            <person name="Gomez Garrido J."/>
        </authorList>
    </citation>
    <scope>NUCLEOTIDE SEQUENCE</scope>
    <source>
        <strain evidence="2">A484AB</strain>
    </source>
</reference>
<dbReference type="InterPro" id="IPR000477">
    <property type="entry name" value="RT_dom"/>
</dbReference>
<protein>
    <recommendedName>
        <fullName evidence="1">Reverse transcriptase domain-containing protein</fullName>
    </recommendedName>
</protein>
<proteinExistence type="predicted"/>